<accession>A0A938B3C6</accession>
<feature type="domain" description="Fructose-1-6-bisphosphatase class I N-terminal" evidence="14">
    <location>
        <begin position="6"/>
        <end position="196"/>
    </location>
</feature>
<dbReference type="PROSITE" id="PS00124">
    <property type="entry name" value="FBPASE"/>
    <property type="match status" value="1"/>
</dbReference>
<dbReference type="GO" id="GO:0006094">
    <property type="term" value="P:gluconeogenesis"/>
    <property type="evidence" value="ECO:0007669"/>
    <property type="project" value="TreeGrafter"/>
</dbReference>
<comment type="cofactor">
    <cofactor evidence="2">
        <name>Mg(2+)</name>
        <dbReference type="ChEBI" id="CHEBI:18420"/>
    </cofactor>
</comment>
<protein>
    <recommendedName>
        <fullName evidence="11">Fructose-1,6-bisphosphatase class 1</fullName>
        <ecNumber evidence="5">3.1.3.11</ecNumber>
    </recommendedName>
    <alternativeName>
        <fullName evidence="12">D-fructose-1,6-bisphosphate 1-phosphohydrolase class 1</fullName>
    </alternativeName>
</protein>
<gene>
    <name evidence="16" type="ORF">FJZ47_14050</name>
</gene>
<evidence type="ECO:0000256" key="11">
    <source>
        <dbReference type="ARBA" id="ARBA00072069"/>
    </source>
</evidence>
<evidence type="ECO:0000256" key="9">
    <source>
        <dbReference type="ARBA" id="ARBA00022842"/>
    </source>
</evidence>
<dbReference type="EMBL" id="VGLS01000434">
    <property type="protein sequence ID" value="MBM3224909.1"/>
    <property type="molecule type" value="Genomic_DNA"/>
</dbReference>
<dbReference type="GO" id="GO:0046872">
    <property type="term" value="F:metal ion binding"/>
    <property type="evidence" value="ECO:0007669"/>
    <property type="project" value="UniProtKB-KW"/>
</dbReference>
<feature type="non-terminal residue" evidence="16">
    <location>
        <position position="342"/>
    </location>
</feature>
<dbReference type="SUPFAM" id="SSF56655">
    <property type="entry name" value="Carbohydrate phosphatase"/>
    <property type="match status" value="1"/>
</dbReference>
<comment type="similarity">
    <text evidence="4 13">Belongs to the FBPase class 1 family.</text>
</comment>
<dbReference type="Gene3D" id="3.40.190.80">
    <property type="match status" value="1"/>
</dbReference>
<sequence length="342" mass="37196">MSRLGITLSRHIMEQQRDYPGATGDFTGLLTQIALAAKVIAREVNKAGLVNILGFTGEKNVQGEQVTKLDVFAHQTMIEALEASGHVCAMASEEAPEPIPPGPEHLRGPYVVLFDPLDGSSNIDINITIGTIFSIQRKRSQGPDAEMSDLLQPGMQQVAAGYVVYGSSTMFVYTTGHGVHGYTLDPSLGEFLLSHENIRMPKRGSTYSANEGNYHTWSAGVRSYVDGLKVQPKPYKGRYVGTLVADFHRTLLTGGVFLYPADMTDPHKPSGKLRLLYEASPLAFVAQQAGGRASTGKEDILGLQPAQLHQRVPLIIGSTDDVTAIEDCIRREEQTRRTVGMT</sequence>
<dbReference type="PIRSF" id="PIRSF000904">
    <property type="entry name" value="FBPtase_SBPase"/>
    <property type="match status" value="1"/>
</dbReference>
<dbReference type="InterPro" id="IPR020548">
    <property type="entry name" value="Fructose_bisphosphatase_AS"/>
</dbReference>
<evidence type="ECO:0000256" key="12">
    <source>
        <dbReference type="ARBA" id="ARBA00081210"/>
    </source>
</evidence>
<dbReference type="PRINTS" id="PR00115">
    <property type="entry name" value="F16BPHPHTASE"/>
</dbReference>
<feature type="domain" description="Fructose-1-6-bisphosphatase class 1 C-terminal" evidence="15">
    <location>
        <begin position="200"/>
        <end position="328"/>
    </location>
</feature>
<dbReference type="Gene3D" id="3.30.540.10">
    <property type="entry name" value="Fructose-1,6-Bisphosphatase, subunit A, domain 1"/>
    <property type="match status" value="1"/>
</dbReference>
<evidence type="ECO:0000259" key="15">
    <source>
        <dbReference type="Pfam" id="PF18913"/>
    </source>
</evidence>
<keyword evidence="10 13" id="KW-0119">Carbohydrate metabolism</keyword>
<comment type="catalytic activity">
    <reaction evidence="1">
        <text>beta-D-fructose 1,6-bisphosphate + H2O = beta-D-fructose 6-phosphate + phosphate</text>
        <dbReference type="Rhea" id="RHEA:11064"/>
        <dbReference type="ChEBI" id="CHEBI:15377"/>
        <dbReference type="ChEBI" id="CHEBI:32966"/>
        <dbReference type="ChEBI" id="CHEBI:43474"/>
        <dbReference type="ChEBI" id="CHEBI:57634"/>
        <dbReference type="EC" id="3.1.3.11"/>
    </reaction>
</comment>
<evidence type="ECO:0000256" key="4">
    <source>
        <dbReference type="ARBA" id="ARBA00010941"/>
    </source>
</evidence>
<evidence type="ECO:0000256" key="8">
    <source>
        <dbReference type="ARBA" id="ARBA00022801"/>
    </source>
</evidence>
<dbReference type="PIRSF" id="PIRSF500210">
    <property type="entry name" value="FBPtase"/>
    <property type="match status" value="1"/>
</dbReference>
<evidence type="ECO:0000256" key="5">
    <source>
        <dbReference type="ARBA" id="ARBA00013093"/>
    </source>
</evidence>
<dbReference type="GO" id="GO:0005829">
    <property type="term" value="C:cytosol"/>
    <property type="evidence" value="ECO:0007669"/>
    <property type="project" value="TreeGrafter"/>
</dbReference>
<evidence type="ECO:0000256" key="13">
    <source>
        <dbReference type="RuleBase" id="RU000508"/>
    </source>
</evidence>
<evidence type="ECO:0000259" key="14">
    <source>
        <dbReference type="Pfam" id="PF00316"/>
    </source>
</evidence>
<keyword evidence="8 13" id="KW-0378">Hydrolase</keyword>
<dbReference type="Pfam" id="PF00316">
    <property type="entry name" value="FBPase"/>
    <property type="match status" value="1"/>
</dbReference>
<evidence type="ECO:0000313" key="16">
    <source>
        <dbReference type="EMBL" id="MBM3224909.1"/>
    </source>
</evidence>
<evidence type="ECO:0000256" key="2">
    <source>
        <dbReference type="ARBA" id="ARBA00001946"/>
    </source>
</evidence>
<dbReference type="InterPro" id="IPR044015">
    <property type="entry name" value="FBPase_C_dom"/>
</dbReference>
<dbReference type="InterPro" id="IPR000146">
    <property type="entry name" value="FBPase_class-1"/>
</dbReference>
<reference evidence="16" key="1">
    <citation type="submission" date="2019-03" db="EMBL/GenBank/DDBJ databases">
        <title>Lake Tanganyika Metagenome-Assembled Genomes (MAGs).</title>
        <authorList>
            <person name="Tran P."/>
        </authorList>
    </citation>
    <scope>NUCLEOTIDE SEQUENCE</scope>
    <source>
        <strain evidence="16">K_DeepCast_65m_m2_066</strain>
    </source>
</reference>
<dbReference type="GO" id="GO:0030388">
    <property type="term" value="P:fructose 1,6-bisphosphate metabolic process"/>
    <property type="evidence" value="ECO:0007669"/>
    <property type="project" value="TreeGrafter"/>
</dbReference>
<dbReference type="Proteomes" id="UP000712673">
    <property type="component" value="Unassembled WGS sequence"/>
</dbReference>
<keyword evidence="9" id="KW-0460">Magnesium</keyword>
<dbReference type="GO" id="GO:0006000">
    <property type="term" value="P:fructose metabolic process"/>
    <property type="evidence" value="ECO:0007669"/>
    <property type="project" value="TreeGrafter"/>
</dbReference>
<proteinExistence type="inferred from homology"/>
<evidence type="ECO:0000256" key="1">
    <source>
        <dbReference type="ARBA" id="ARBA00001273"/>
    </source>
</evidence>
<comment type="caution">
    <text evidence="16">The sequence shown here is derived from an EMBL/GenBank/DDBJ whole genome shotgun (WGS) entry which is preliminary data.</text>
</comment>
<dbReference type="GO" id="GO:0006002">
    <property type="term" value="P:fructose 6-phosphate metabolic process"/>
    <property type="evidence" value="ECO:0007669"/>
    <property type="project" value="TreeGrafter"/>
</dbReference>
<organism evidence="16 17">
    <name type="scientific">Tectimicrobiota bacterium</name>
    <dbReference type="NCBI Taxonomy" id="2528274"/>
    <lineage>
        <taxon>Bacteria</taxon>
        <taxon>Pseudomonadati</taxon>
        <taxon>Nitrospinota/Tectimicrobiota group</taxon>
        <taxon>Candidatus Tectimicrobiota</taxon>
    </lineage>
</organism>
<evidence type="ECO:0000313" key="17">
    <source>
        <dbReference type="Proteomes" id="UP000712673"/>
    </source>
</evidence>
<dbReference type="NCBIfam" id="NF006779">
    <property type="entry name" value="PRK09293.1-3"/>
    <property type="match status" value="1"/>
</dbReference>
<dbReference type="FunFam" id="3.30.540.10:FF:000002">
    <property type="entry name" value="Fructose-1,6-bisphosphatase class 1"/>
    <property type="match status" value="1"/>
</dbReference>
<keyword evidence="6" id="KW-0963">Cytoplasm</keyword>
<dbReference type="CDD" id="cd00354">
    <property type="entry name" value="FBPase"/>
    <property type="match status" value="1"/>
</dbReference>
<name>A0A938B3C6_UNCTE</name>
<dbReference type="GO" id="GO:0042132">
    <property type="term" value="F:fructose 1,6-bisphosphate 1-phosphatase activity"/>
    <property type="evidence" value="ECO:0007669"/>
    <property type="project" value="UniProtKB-EC"/>
</dbReference>
<dbReference type="GO" id="GO:0005986">
    <property type="term" value="P:sucrose biosynthetic process"/>
    <property type="evidence" value="ECO:0007669"/>
    <property type="project" value="TreeGrafter"/>
</dbReference>
<evidence type="ECO:0000256" key="6">
    <source>
        <dbReference type="ARBA" id="ARBA00022490"/>
    </source>
</evidence>
<dbReference type="PANTHER" id="PTHR11556:SF35">
    <property type="entry name" value="SEDOHEPTULOSE-1,7-BISPHOSPHATASE, CHLOROPLASTIC"/>
    <property type="match status" value="1"/>
</dbReference>
<dbReference type="InterPro" id="IPR028343">
    <property type="entry name" value="FBPtase"/>
</dbReference>
<dbReference type="NCBIfam" id="NF006778">
    <property type="entry name" value="PRK09293.1-1"/>
    <property type="match status" value="1"/>
</dbReference>
<dbReference type="EC" id="3.1.3.11" evidence="5"/>
<dbReference type="Pfam" id="PF18913">
    <property type="entry name" value="FBPase_C"/>
    <property type="match status" value="1"/>
</dbReference>
<keyword evidence="7" id="KW-0479">Metal-binding</keyword>
<evidence type="ECO:0000256" key="10">
    <source>
        <dbReference type="ARBA" id="ARBA00023277"/>
    </source>
</evidence>
<dbReference type="HAMAP" id="MF_01855">
    <property type="entry name" value="FBPase_class1"/>
    <property type="match status" value="1"/>
</dbReference>
<dbReference type="PANTHER" id="PTHR11556">
    <property type="entry name" value="FRUCTOSE-1,6-BISPHOSPHATASE-RELATED"/>
    <property type="match status" value="1"/>
</dbReference>
<dbReference type="AlphaFoldDB" id="A0A938B3C6"/>
<evidence type="ECO:0000256" key="7">
    <source>
        <dbReference type="ARBA" id="ARBA00022723"/>
    </source>
</evidence>
<comment type="pathway">
    <text evidence="3">Carbohydrate biosynthesis; Calvin cycle.</text>
</comment>
<dbReference type="InterPro" id="IPR033391">
    <property type="entry name" value="FBPase_N"/>
</dbReference>
<evidence type="ECO:0000256" key="3">
    <source>
        <dbReference type="ARBA" id="ARBA00005215"/>
    </source>
</evidence>